<dbReference type="CDD" id="cd07115">
    <property type="entry name" value="ALDH_HMSADH_HapE"/>
    <property type="match status" value="1"/>
</dbReference>
<accession>A0A1H0DBG4</accession>
<dbReference type="OrthoDB" id="9812625at2"/>
<evidence type="ECO:0000313" key="5">
    <source>
        <dbReference type="Proteomes" id="UP000242957"/>
    </source>
</evidence>
<dbReference type="RefSeq" id="WP_084311820.1">
    <property type="nucleotide sequence ID" value="NZ_FNIJ01000004.1"/>
</dbReference>
<evidence type="ECO:0000256" key="2">
    <source>
        <dbReference type="ARBA" id="ARBA00023002"/>
    </source>
</evidence>
<evidence type="ECO:0000256" key="1">
    <source>
        <dbReference type="ARBA" id="ARBA00009986"/>
    </source>
</evidence>
<dbReference type="InterPro" id="IPR016161">
    <property type="entry name" value="Ald_DH/histidinol_DH"/>
</dbReference>
<feature type="domain" description="Aldehyde dehydrogenase" evidence="3">
    <location>
        <begin position="18"/>
        <end position="473"/>
    </location>
</feature>
<keyword evidence="2" id="KW-0560">Oxidoreductase</keyword>
<dbReference type="Gene3D" id="3.40.605.10">
    <property type="entry name" value="Aldehyde Dehydrogenase, Chain A, domain 1"/>
    <property type="match status" value="1"/>
</dbReference>
<dbReference type="EMBL" id="FNIJ01000004">
    <property type="protein sequence ID" value="SDN67500.1"/>
    <property type="molecule type" value="Genomic_DNA"/>
</dbReference>
<dbReference type="InterPro" id="IPR016160">
    <property type="entry name" value="Ald_DH_CS_CYS"/>
</dbReference>
<evidence type="ECO:0000259" key="3">
    <source>
        <dbReference type="Pfam" id="PF00171"/>
    </source>
</evidence>
<proteinExistence type="inferred from homology"/>
<dbReference type="PANTHER" id="PTHR11699">
    <property type="entry name" value="ALDEHYDE DEHYDROGENASE-RELATED"/>
    <property type="match status" value="1"/>
</dbReference>
<protein>
    <submittedName>
        <fullName evidence="4">Acyl-CoA reductase</fullName>
    </submittedName>
</protein>
<dbReference type="STRING" id="198616.SAMN05216193_104224"/>
<dbReference type="InterPro" id="IPR016163">
    <property type="entry name" value="Ald_DH_C"/>
</dbReference>
<organism evidence="4 5">
    <name type="scientific">Pseudomonas jinjuensis</name>
    <dbReference type="NCBI Taxonomy" id="198616"/>
    <lineage>
        <taxon>Bacteria</taxon>
        <taxon>Pseudomonadati</taxon>
        <taxon>Pseudomonadota</taxon>
        <taxon>Gammaproteobacteria</taxon>
        <taxon>Pseudomonadales</taxon>
        <taxon>Pseudomonadaceae</taxon>
        <taxon>Pseudomonas</taxon>
    </lineage>
</organism>
<dbReference type="GO" id="GO:0004030">
    <property type="term" value="F:aldehyde dehydrogenase [NAD(P)+] activity"/>
    <property type="evidence" value="ECO:0007669"/>
    <property type="project" value="UniProtKB-ARBA"/>
</dbReference>
<comment type="similarity">
    <text evidence="1">Belongs to the aldehyde dehydrogenase family.</text>
</comment>
<dbReference type="InterPro" id="IPR016162">
    <property type="entry name" value="Ald_DH_N"/>
</dbReference>
<dbReference type="FunFam" id="3.40.605.10:FF:000001">
    <property type="entry name" value="Aldehyde dehydrogenase 1"/>
    <property type="match status" value="1"/>
</dbReference>
<sequence length="487" mass="52191">MQNQLFIDGRFVPALKGGEIDVLNPADGSLITRIAAAEAEDVDLAVAAAQRAFPAWAALPAAARGLLLLKLADAIEANAEELAQLESLDTGHPLRDSRNLDVPRTAACFRYFGGIADKIEGSVIPVEAGFLNYVQRKPVGVVGQIVPWNFPLMFTSWKMGPALAAGNTVVIKPSEITPLSTLRIAELMKEVGFPDGVVNVVPGYGHSAGQRLAEHPEVGKIAFTGSTATGRRIVEASAGNLKRVQLELGGKGANIVFEDADLNAAINGAAWAIFHNQGQACIAGSRLILHERIADDFLGRFVELAKSIRLGNPLDPNTEMGPLTSALHRDRVLAYAEVAKQEGGRILTGGKAPDDPALAGGYYVEPTIVEARPSDRVAQEEVFGPFVTVLRFSSDEEALAIANGTAYGLGSGLWTRDLQRAHRMAERIHAGMCWINCYKRVSPGSPFGGVGQSGYGREMGFEAIHDYTEARSVWVNVDAQIPPHFKR</sequence>
<name>A0A1H0DBG4_9PSED</name>
<dbReference type="SUPFAM" id="SSF53720">
    <property type="entry name" value="ALDH-like"/>
    <property type="match status" value="1"/>
</dbReference>
<reference evidence="5" key="1">
    <citation type="submission" date="2016-10" db="EMBL/GenBank/DDBJ databases">
        <authorList>
            <person name="Varghese N."/>
            <person name="Submissions S."/>
        </authorList>
    </citation>
    <scope>NUCLEOTIDE SEQUENCE [LARGE SCALE GENOMIC DNA]</scope>
    <source>
        <strain evidence="5">JCM 21621</strain>
    </source>
</reference>
<dbReference type="FunFam" id="3.40.309.10:FF:000012">
    <property type="entry name" value="Betaine aldehyde dehydrogenase"/>
    <property type="match status" value="1"/>
</dbReference>
<evidence type="ECO:0000313" key="4">
    <source>
        <dbReference type="EMBL" id="SDN67500.1"/>
    </source>
</evidence>
<gene>
    <name evidence="4" type="ORF">SAMN05216193_104224</name>
</gene>
<dbReference type="Gene3D" id="3.40.309.10">
    <property type="entry name" value="Aldehyde Dehydrogenase, Chain A, domain 2"/>
    <property type="match status" value="1"/>
</dbReference>
<dbReference type="InterPro" id="IPR015590">
    <property type="entry name" value="Aldehyde_DH_dom"/>
</dbReference>
<keyword evidence="5" id="KW-1185">Reference proteome</keyword>
<dbReference type="AlphaFoldDB" id="A0A1H0DBG4"/>
<dbReference type="Proteomes" id="UP000242957">
    <property type="component" value="Unassembled WGS sequence"/>
</dbReference>
<dbReference type="Pfam" id="PF00171">
    <property type="entry name" value="Aldedh"/>
    <property type="match status" value="1"/>
</dbReference>
<dbReference type="PROSITE" id="PS00070">
    <property type="entry name" value="ALDEHYDE_DEHYDR_CYS"/>
    <property type="match status" value="1"/>
</dbReference>